<dbReference type="Proteomes" id="UP000218767">
    <property type="component" value="Unassembled WGS sequence"/>
</dbReference>
<name>A0A2A4WXM7_9GAMM</name>
<dbReference type="InterPro" id="IPR017172">
    <property type="entry name" value="Lsacc_core_hep_kinase_RfaP"/>
</dbReference>
<dbReference type="GO" id="GO:0016301">
    <property type="term" value="F:kinase activity"/>
    <property type="evidence" value="ECO:0007669"/>
    <property type="project" value="UniProtKB-KW"/>
</dbReference>
<evidence type="ECO:0000313" key="3">
    <source>
        <dbReference type="Proteomes" id="UP000218767"/>
    </source>
</evidence>
<dbReference type="NCBIfam" id="NF011703">
    <property type="entry name" value="PRK15123.1"/>
    <property type="match status" value="1"/>
</dbReference>
<reference evidence="3" key="1">
    <citation type="submission" date="2017-08" db="EMBL/GenBank/DDBJ databases">
        <title>A dynamic microbial community with high functional redundancy inhabits the cold, oxic subseafloor aquifer.</title>
        <authorList>
            <person name="Tully B.J."/>
            <person name="Wheat C.G."/>
            <person name="Glazer B.T."/>
            <person name="Huber J.A."/>
        </authorList>
    </citation>
    <scope>NUCLEOTIDE SEQUENCE [LARGE SCALE GENOMIC DNA]</scope>
</reference>
<proteinExistence type="predicted"/>
<organism evidence="2 3">
    <name type="scientific">SAR86 cluster bacterium</name>
    <dbReference type="NCBI Taxonomy" id="2030880"/>
    <lineage>
        <taxon>Bacteria</taxon>
        <taxon>Pseudomonadati</taxon>
        <taxon>Pseudomonadota</taxon>
        <taxon>Gammaproteobacteria</taxon>
        <taxon>SAR86 cluster</taxon>
    </lineage>
</organism>
<feature type="active site" evidence="1">
    <location>
        <position position="196"/>
    </location>
</feature>
<sequence>MVWNMAGKTSYIRRRLPWQIFSTNFWPEKPRAPHMHYLSEEFAKDLPKGDSFQNLQAMEGKVYRDVQGRKTLQFALAGKSYFIKNHFGVGWREIFKNFVQLRMPILGAENEWRAISKLKSLGLATMTSMAYGTRGWNPARRQSLIVTKDLADTISLEDYCKDWRQNPPEFALKQKLLNKLAGISRTLHQGGVCHRDFYLCHFLMPKDCLDVASDRVFELFIIDLHRALIKNPLGMRWIIKDISGLLYSAMDIGLTQRDFFRFIKIYDDMSLRDALAHNGAFWSSVQKRSLSMHKKLGPVS</sequence>
<gene>
    <name evidence="2" type="ORF">COB20_13710</name>
</gene>
<dbReference type="GO" id="GO:0009103">
    <property type="term" value="P:lipopolysaccharide biosynthetic process"/>
    <property type="evidence" value="ECO:0007669"/>
    <property type="project" value="InterPro"/>
</dbReference>
<dbReference type="Pfam" id="PF06293">
    <property type="entry name" value="Kdo"/>
    <property type="match status" value="1"/>
</dbReference>
<accession>A0A2A4WXM7</accession>
<protein>
    <submittedName>
        <fullName evidence="2">Lipopolysaccharide core heptose(I) kinase RfaP</fullName>
    </submittedName>
</protein>
<comment type="caution">
    <text evidence="2">The sequence shown here is derived from an EMBL/GenBank/DDBJ whole genome shotgun (WGS) entry which is preliminary data.</text>
</comment>
<dbReference type="AlphaFoldDB" id="A0A2A4WXM7"/>
<dbReference type="EMBL" id="NVUL01000083">
    <property type="protein sequence ID" value="PCI75093.1"/>
    <property type="molecule type" value="Genomic_DNA"/>
</dbReference>
<evidence type="ECO:0000313" key="2">
    <source>
        <dbReference type="EMBL" id="PCI75093.1"/>
    </source>
</evidence>
<evidence type="ECO:0000256" key="1">
    <source>
        <dbReference type="PIRSR" id="PIRSR037318-50"/>
    </source>
</evidence>
<keyword evidence="2" id="KW-0418">Kinase</keyword>
<keyword evidence="2" id="KW-0808">Transferase</keyword>
<dbReference type="PIRSF" id="PIRSF037318">
    <property type="entry name" value="RfaP"/>
    <property type="match status" value="1"/>
</dbReference>